<dbReference type="EMBL" id="JBHSMZ010000005">
    <property type="protein sequence ID" value="MFC5548604.1"/>
    <property type="molecule type" value="Genomic_DNA"/>
</dbReference>
<protein>
    <submittedName>
        <fullName evidence="2">TerB family tellurite resistance protein</fullName>
    </submittedName>
</protein>
<evidence type="ECO:0000259" key="1">
    <source>
        <dbReference type="Pfam" id="PF05099"/>
    </source>
</evidence>
<dbReference type="InterPro" id="IPR029024">
    <property type="entry name" value="TerB-like"/>
</dbReference>
<gene>
    <name evidence="2" type="ORF">ACFPO9_08780</name>
</gene>
<feature type="domain" description="Co-chaperone DjlA N-terminal" evidence="1">
    <location>
        <begin position="11"/>
        <end position="122"/>
    </location>
</feature>
<dbReference type="Pfam" id="PF05099">
    <property type="entry name" value="TerB"/>
    <property type="match status" value="1"/>
</dbReference>
<dbReference type="Gene3D" id="1.10.3680.10">
    <property type="entry name" value="TerB-like"/>
    <property type="match status" value="1"/>
</dbReference>
<reference evidence="3" key="1">
    <citation type="journal article" date="2019" name="Int. J. Syst. Evol. Microbiol.">
        <title>The Global Catalogue of Microorganisms (GCM) 10K type strain sequencing project: providing services to taxonomists for standard genome sequencing and annotation.</title>
        <authorList>
            <consortium name="The Broad Institute Genomics Platform"/>
            <consortium name="The Broad Institute Genome Sequencing Center for Infectious Disease"/>
            <person name="Wu L."/>
            <person name="Ma J."/>
        </authorList>
    </citation>
    <scope>NUCLEOTIDE SEQUENCE [LARGE SCALE GENOMIC DNA]</scope>
    <source>
        <strain evidence="3">CGMCC 4.5798</strain>
    </source>
</reference>
<name>A0ABW0RWP7_9BURK</name>
<comment type="caution">
    <text evidence="2">The sequence shown here is derived from an EMBL/GenBank/DDBJ whole genome shotgun (WGS) entry which is preliminary data.</text>
</comment>
<dbReference type="SUPFAM" id="SSF158682">
    <property type="entry name" value="TerB-like"/>
    <property type="match status" value="1"/>
</dbReference>
<keyword evidence="3" id="KW-1185">Reference proteome</keyword>
<dbReference type="InterPro" id="IPR007791">
    <property type="entry name" value="DjlA_N"/>
</dbReference>
<dbReference type="CDD" id="cd07177">
    <property type="entry name" value="terB_like"/>
    <property type="match status" value="1"/>
</dbReference>
<evidence type="ECO:0000313" key="2">
    <source>
        <dbReference type="EMBL" id="MFC5548604.1"/>
    </source>
</evidence>
<accession>A0ABW0RWP7</accession>
<sequence>MRSYPTNSTKAVSRLLALTMIVDGHLAPSELKAMRAAGVLPRAALDEDEFDDVVRDLCEDLLASAARRCSAEVEIDGRLLDSLLGEVEDPALRISVMKAMLDIVHADEVLDARETLLIERAFRAWSGPGRQSSGRRGDRQRVQA</sequence>
<dbReference type="Proteomes" id="UP001596086">
    <property type="component" value="Unassembled WGS sequence"/>
</dbReference>
<dbReference type="RefSeq" id="WP_379769574.1">
    <property type="nucleotide sequence ID" value="NZ_JBHSMZ010000005.1"/>
</dbReference>
<evidence type="ECO:0000313" key="3">
    <source>
        <dbReference type="Proteomes" id="UP001596086"/>
    </source>
</evidence>
<organism evidence="2 3">
    <name type="scientific">Massilia aerilata</name>
    <dbReference type="NCBI Taxonomy" id="453817"/>
    <lineage>
        <taxon>Bacteria</taxon>
        <taxon>Pseudomonadati</taxon>
        <taxon>Pseudomonadota</taxon>
        <taxon>Betaproteobacteria</taxon>
        <taxon>Burkholderiales</taxon>
        <taxon>Oxalobacteraceae</taxon>
        <taxon>Telluria group</taxon>
        <taxon>Massilia</taxon>
    </lineage>
</organism>
<proteinExistence type="predicted"/>